<evidence type="ECO:0000313" key="3">
    <source>
        <dbReference type="Proteomes" id="UP001240250"/>
    </source>
</evidence>
<comment type="caution">
    <text evidence="2">The sequence shown here is derived from an EMBL/GenBank/DDBJ whole genome shotgun (WGS) entry which is preliminary data.</text>
</comment>
<dbReference type="RefSeq" id="WP_156441948.1">
    <property type="nucleotide sequence ID" value="NZ_JAUSVM010000001.1"/>
</dbReference>
<keyword evidence="1" id="KW-0472">Membrane</keyword>
<feature type="transmembrane region" description="Helical" evidence="1">
    <location>
        <begin position="238"/>
        <end position="256"/>
    </location>
</feature>
<feature type="transmembrane region" description="Helical" evidence="1">
    <location>
        <begin position="208"/>
        <end position="232"/>
    </location>
</feature>
<sequence>MLVALRHVRGRSDRAAQLVRAGAVTVPFVALVVAIADHAAYNGGGGLNAPDGTPRWLDPATTNVPWWIRAPWSLFGHGHFRPTVLVVLAVVLLLLDGARLARVPAATLDPRPRPGWIDRVTGALAATTRRWPAALRALPARCAFAVLGTGWVLARDWRTALAGFAPEPGQPHLAAVRQGASLLAGQRAARELGYAELAGRVDVRTRRWIAGVALLTLLAGALVLAPFTAQGLERTYDLLGWLAGVMAAVASWWDGLSPAQKTAIGFGVGALLALTPLGLGGALFTTGALTWAMDKREGIATFAQDPSTATRDYLTTTPPSQMAMDGVAFVFTFLPAGAGAATGTVMRPALREAAWALRHHPGELLDSIAARIRWQLRHADEDIGAVVVQSKRLPGDPASVGWATTQQYRTTFERAYPELPMQDLVIHHAVEQQVMRRYPGLFDRYELHSIENLRGIPTHLNRDIHLVRIRELWDDFYDAFADAGRPPTKAEVLGYTTKIDDLLGHHFIPRER</sequence>
<proteinExistence type="predicted"/>
<feature type="transmembrane region" description="Helical" evidence="1">
    <location>
        <begin position="327"/>
        <end position="350"/>
    </location>
</feature>
<dbReference type="Proteomes" id="UP001240250">
    <property type="component" value="Unassembled WGS sequence"/>
</dbReference>
<accession>A0ABU0GMX0</accession>
<organism evidence="2 3">
    <name type="scientific">Cellulomonas iranensis</name>
    <dbReference type="NCBI Taxonomy" id="76862"/>
    <lineage>
        <taxon>Bacteria</taxon>
        <taxon>Bacillati</taxon>
        <taxon>Actinomycetota</taxon>
        <taxon>Actinomycetes</taxon>
        <taxon>Micrococcales</taxon>
        <taxon>Cellulomonadaceae</taxon>
        <taxon>Cellulomonas</taxon>
    </lineage>
</organism>
<keyword evidence="3" id="KW-1185">Reference proteome</keyword>
<name>A0ABU0GMX0_9CELL</name>
<dbReference type="EMBL" id="JAUSVM010000001">
    <property type="protein sequence ID" value="MDQ0426708.1"/>
    <property type="molecule type" value="Genomic_DNA"/>
</dbReference>
<evidence type="ECO:0000313" key="2">
    <source>
        <dbReference type="EMBL" id="MDQ0426708.1"/>
    </source>
</evidence>
<feature type="transmembrane region" description="Helical" evidence="1">
    <location>
        <begin position="21"/>
        <end position="41"/>
    </location>
</feature>
<evidence type="ECO:0000256" key="1">
    <source>
        <dbReference type="SAM" id="Phobius"/>
    </source>
</evidence>
<feature type="transmembrane region" description="Helical" evidence="1">
    <location>
        <begin position="263"/>
        <end position="284"/>
    </location>
</feature>
<keyword evidence="1" id="KW-1133">Transmembrane helix</keyword>
<reference evidence="2 3" key="1">
    <citation type="submission" date="2023-07" db="EMBL/GenBank/DDBJ databases">
        <title>Sequencing the genomes of 1000 actinobacteria strains.</title>
        <authorList>
            <person name="Klenk H.-P."/>
        </authorList>
    </citation>
    <scope>NUCLEOTIDE SEQUENCE [LARGE SCALE GENOMIC DNA]</scope>
    <source>
        <strain evidence="2 3">DSM 14785</strain>
    </source>
</reference>
<protein>
    <submittedName>
        <fullName evidence="2">Uncharacterized protein</fullName>
    </submittedName>
</protein>
<gene>
    <name evidence="2" type="ORF">JO380_003089</name>
</gene>
<keyword evidence="1" id="KW-0812">Transmembrane</keyword>
<feature type="transmembrane region" description="Helical" evidence="1">
    <location>
        <begin position="79"/>
        <end position="95"/>
    </location>
</feature>